<feature type="region of interest" description="Disordered" evidence="1">
    <location>
        <begin position="130"/>
        <end position="168"/>
    </location>
</feature>
<dbReference type="EMBL" id="MN740925">
    <property type="protein sequence ID" value="QHU18208.1"/>
    <property type="molecule type" value="Genomic_DNA"/>
</dbReference>
<name>A0A6C0KPD9_9ZZZZ</name>
<protein>
    <submittedName>
        <fullName evidence="2">Uncharacterized protein</fullName>
    </submittedName>
</protein>
<accession>A0A6C0KPD9</accession>
<evidence type="ECO:0000256" key="1">
    <source>
        <dbReference type="SAM" id="MobiDB-lite"/>
    </source>
</evidence>
<dbReference type="AlphaFoldDB" id="A0A6C0KPD9"/>
<organism evidence="2">
    <name type="scientific">viral metagenome</name>
    <dbReference type="NCBI Taxonomy" id="1070528"/>
    <lineage>
        <taxon>unclassified sequences</taxon>
        <taxon>metagenomes</taxon>
        <taxon>organismal metagenomes</taxon>
    </lineage>
</organism>
<proteinExistence type="predicted"/>
<evidence type="ECO:0000313" key="2">
    <source>
        <dbReference type="EMBL" id="QHU18208.1"/>
    </source>
</evidence>
<feature type="compositionally biased region" description="Low complexity" evidence="1">
    <location>
        <begin position="140"/>
        <end position="152"/>
    </location>
</feature>
<sequence>MNYGAYMRKIQSQHTTTIGFQNGQDASLITMKRQARANTVTRISPLTPVPTQFSKIGGTVANNMEATQQTASPTDQSCSSGYKGFASGIRTADMAANLIGAKQNCAVCSDAPSSAPYNIVLPCKPFLDPNSYDPNPQDRNPSSTNNNNWKNPPTFPTPGNAPSTRDQLYGAGVITGNTASNSGKDSVNLAILDAQRVTDQAQQSALRTRFNLPPKLDGLRGAVYNASRN</sequence>
<reference evidence="2" key="1">
    <citation type="journal article" date="2020" name="Nature">
        <title>Giant virus diversity and host interactions through global metagenomics.</title>
        <authorList>
            <person name="Schulz F."/>
            <person name="Roux S."/>
            <person name="Paez-Espino D."/>
            <person name="Jungbluth S."/>
            <person name="Walsh D.A."/>
            <person name="Denef V.J."/>
            <person name="McMahon K.D."/>
            <person name="Konstantinidis K.T."/>
            <person name="Eloe-Fadrosh E.A."/>
            <person name="Kyrpides N.C."/>
            <person name="Woyke T."/>
        </authorList>
    </citation>
    <scope>NUCLEOTIDE SEQUENCE</scope>
    <source>
        <strain evidence="2">GVMAG-S-3300013006-138</strain>
    </source>
</reference>